<reference evidence="2" key="1">
    <citation type="journal article" date="2019" name="Int. J. Syst. Evol. Microbiol.">
        <title>The Global Catalogue of Microorganisms (GCM) 10K type strain sequencing project: providing services to taxonomists for standard genome sequencing and annotation.</title>
        <authorList>
            <consortium name="The Broad Institute Genomics Platform"/>
            <consortium name="The Broad Institute Genome Sequencing Center for Infectious Disease"/>
            <person name="Wu L."/>
            <person name="Ma J."/>
        </authorList>
    </citation>
    <scope>NUCLEOTIDE SEQUENCE [LARGE SCALE GENOMIC DNA]</scope>
    <source>
        <strain evidence="2">CGMCC 4.7152</strain>
    </source>
</reference>
<dbReference type="EMBL" id="JBHSIU010000065">
    <property type="protein sequence ID" value="MFC5004429.1"/>
    <property type="molecule type" value="Genomic_DNA"/>
</dbReference>
<name>A0ABV9W7V1_9ACTN</name>
<accession>A0ABV9W7V1</accession>
<comment type="caution">
    <text evidence="1">The sequence shown here is derived from an EMBL/GenBank/DDBJ whole genome shotgun (WGS) entry which is preliminary data.</text>
</comment>
<evidence type="ECO:0000313" key="2">
    <source>
        <dbReference type="Proteomes" id="UP001595912"/>
    </source>
</evidence>
<dbReference type="RefSeq" id="WP_380124315.1">
    <property type="nucleotide sequence ID" value="NZ_JBHSIU010000065.1"/>
</dbReference>
<gene>
    <name evidence="1" type="ORF">ACFPIJ_42210</name>
</gene>
<proteinExistence type="predicted"/>
<organism evidence="1 2">
    <name type="scientific">Dactylosporangium cerinum</name>
    <dbReference type="NCBI Taxonomy" id="1434730"/>
    <lineage>
        <taxon>Bacteria</taxon>
        <taxon>Bacillati</taxon>
        <taxon>Actinomycetota</taxon>
        <taxon>Actinomycetes</taxon>
        <taxon>Micromonosporales</taxon>
        <taxon>Micromonosporaceae</taxon>
        <taxon>Dactylosporangium</taxon>
    </lineage>
</organism>
<evidence type="ECO:0000313" key="1">
    <source>
        <dbReference type="EMBL" id="MFC5004429.1"/>
    </source>
</evidence>
<keyword evidence="2" id="KW-1185">Reference proteome</keyword>
<sequence length="149" mass="16306">MPATDSRIADWARQILTAVDDSVAEGALPATVRSFTELHDHCDANDFLIDVGVPHDGTDATIEHIVAVQDAVTAALQAPDRPWCTYGTCRYPGHNHTTTQADDGRDLDTPVPMRCTHCGQPAHYDDKLGDYRHDNPAAPDCFLIRAAER</sequence>
<dbReference type="Proteomes" id="UP001595912">
    <property type="component" value="Unassembled WGS sequence"/>
</dbReference>
<protein>
    <submittedName>
        <fullName evidence="1">Uncharacterized protein</fullName>
    </submittedName>
</protein>